<feature type="repeat" description="TPR" evidence="3">
    <location>
        <begin position="200"/>
        <end position="233"/>
    </location>
</feature>
<evidence type="ECO:0000256" key="2">
    <source>
        <dbReference type="ARBA" id="ARBA00022803"/>
    </source>
</evidence>
<dbReference type="PANTHER" id="PTHR44943">
    <property type="entry name" value="CELLULOSE SYNTHASE OPERON PROTEIN C"/>
    <property type="match status" value="1"/>
</dbReference>
<organism evidence="5 6">
    <name type="scientific">Pyxidicoccus parkwayensis</name>
    <dbReference type="NCBI Taxonomy" id="2813578"/>
    <lineage>
        <taxon>Bacteria</taxon>
        <taxon>Pseudomonadati</taxon>
        <taxon>Myxococcota</taxon>
        <taxon>Myxococcia</taxon>
        <taxon>Myxococcales</taxon>
        <taxon>Cystobacterineae</taxon>
        <taxon>Myxococcaceae</taxon>
        <taxon>Pyxidicoccus</taxon>
    </lineage>
</organism>
<reference evidence="5 6" key="1">
    <citation type="submission" date="2021-02" db="EMBL/GenBank/DDBJ databases">
        <title>De Novo genome assembly of isolated myxobacteria.</title>
        <authorList>
            <person name="Stevens D.C."/>
        </authorList>
    </citation>
    <scope>NUCLEOTIDE SEQUENCE [LARGE SCALE GENOMIC DNA]</scope>
    <source>
        <strain evidence="6">SCPEA02</strain>
    </source>
</reference>
<dbReference type="InterPro" id="IPR019734">
    <property type="entry name" value="TPR_rpt"/>
</dbReference>
<keyword evidence="6" id="KW-1185">Reference proteome</keyword>
<dbReference type="Proteomes" id="UP000662747">
    <property type="component" value="Chromosome"/>
</dbReference>
<dbReference type="InterPro" id="IPR011990">
    <property type="entry name" value="TPR-like_helical_dom_sf"/>
</dbReference>
<feature type="repeat" description="TPR" evidence="3">
    <location>
        <begin position="166"/>
        <end position="199"/>
    </location>
</feature>
<sequence length="397" mass="44554">MTRRRARRLEAPLPSKGSSRLNRLLLVAGCAFVLGCASTQKPAAASRPEASQPARATEAEAAPERPRLLSPAEIAKRLEESPVAYKVEGKDSPRGGWADALWPQRVEEAQFPRVVMQDGERIIREWPENPDARKLLDEAEPLFREKKYAEAGKLYARATEVCPDCYMAWNFRGDAAYFADDAATALEHYQKAIELNPNDHRSWFFLGNALGKLGRFEEALDAWAQCLTLNPRYAVIRQFFRNNSHLGLVVREDAITPRGYAERTGEGVSIQFDPNHDLGWFAFANCKALWIGEPSHRKEMTGTTEEHFNSIEELECLGAALVVHEDQKRQGKTESSDAAFDRLYDVANDGMLLEAVLFEVGSRVHPQIVLTLDDAVRQRLKAYVRKHVLVPVGGIDL</sequence>
<gene>
    <name evidence="5" type="ORF">JY651_23355</name>
</gene>
<evidence type="ECO:0000313" key="6">
    <source>
        <dbReference type="Proteomes" id="UP000662747"/>
    </source>
</evidence>
<proteinExistence type="predicted"/>
<dbReference type="Gene3D" id="1.25.40.10">
    <property type="entry name" value="Tetratricopeptide repeat domain"/>
    <property type="match status" value="1"/>
</dbReference>
<dbReference type="InterPro" id="IPR051685">
    <property type="entry name" value="Ycf3/AcsC/BcsC/TPR_MFPF"/>
</dbReference>
<evidence type="ECO:0000256" key="4">
    <source>
        <dbReference type="SAM" id="MobiDB-lite"/>
    </source>
</evidence>
<evidence type="ECO:0000256" key="1">
    <source>
        <dbReference type="ARBA" id="ARBA00022737"/>
    </source>
</evidence>
<name>A0ABX7PAY9_9BACT</name>
<dbReference type="PROSITE" id="PS50005">
    <property type="entry name" value="TPR"/>
    <property type="match status" value="2"/>
</dbReference>
<accession>A0ABX7PAY9</accession>
<protein>
    <submittedName>
        <fullName evidence="5">Tetratricopeptide repeat protein</fullName>
    </submittedName>
</protein>
<feature type="region of interest" description="Disordered" evidence="4">
    <location>
        <begin position="43"/>
        <end position="70"/>
    </location>
</feature>
<dbReference type="PANTHER" id="PTHR44943:SF8">
    <property type="entry name" value="TPR REPEAT-CONTAINING PROTEIN MJ0263"/>
    <property type="match status" value="1"/>
</dbReference>
<keyword evidence="2 3" id="KW-0802">TPR repeat</keyword>
<keyword evidence="1" id="KW-0677">Repeat</keyword>
<evidence type="ECO:0000313" key="5">
    <source>
        <dbReference type="EMBL" id="QSQ27664.1"/>
    </source>
</evidence>
<dbReference type="EMBL" id="CP071090">
    <property type="protein sequence ID" value="QSQ27664.1"/>
    <property type="molecule type" value="Genomic_DNA"/>
</dbReference>
<evidence type="ECO:0000256" key="3">
    <source>
        <dbReference type="PROSITE-ProRule" id="PRU00339"/>
    </source>
</evidence>
<dbReference type="Pfam" id="PF13432">
    <property type="entry name" value="TPR_16"/>
    <property type="match status" value="1"/>
</dbReference>
<dbReference type="Pfam" id="PF00515">
    <property type="entry name" value="TPR_1"/>
    <property type="match status" value="1"/>
</dbReference>
<dbReference type="SMART" id="SM00028">
    <property type="entry name" value="TPR"/>
    <property type="match status" value="3"/>
</dbReference>
<dbReference type="SUPFAM" id="SSF48452">
    <property type="entry name" value="TPR-like"/>
    <property type="match status" value="1"/>
</dbReference>